<dbReference type="RefSeq" id="WP_312553338.1">
    <property type="nucleotide sequence ID" value="NZ_JBHRVV010000001.1"/>
</dbReference>
<proteinExistence type="predicted"/>
<protein>
    <submittedName>
        <fullName evidence="1">Uncharacterized protein</fullName>
    </submittedName>
</protein>
<comment type="caution">
    <text evidence="1">The sequence shown here is derived from an EMBL/GenBank/DDBJ whole genome shotgun (WGS) entry which is preliminary data.</text>
</comment>
<name>A0ABV7PKX7_9BURK</name>
<keyword evidence="2" id="KW-1185">Reference proteome</keyword>
<accession>A0ABV7PKX7</accession>
<organism evidence="1 2">
    <name type="scientific">Massilia haematophila</name>
    <dbReference type="NCBI Taxonomy" id="457923"/>
    <lineage>
        <taxon>Bacteria</taxon>
        <taxon>Pseudomonadati</taxon>
        <taxon>Pseudomonadota</taxon>
        <taxon>Betaproteobacteria</taxon>
        <taxon>Burkholderiales</taxon>
        <taxon>Oxalobacteraceae</taxon>
        <taxon>Telluria group</taxon>
        <taxon>Massilia</taxon>
    </lineage>
</organism>
<sequence>MDRRTDYKTALLIHTIVNAPLALGQPSPARELARLGVPFDVARRVLTKPAERRHQFPSRELPTDLR</sequence>
<evidence type="ECO:0000313" key="1">
    <source>
        <dbReference type="EMBL" id="MFC3459081.1"/>
    </source>
</evidence>
<reference evidence="2" key="1">
    <citation type="journal article" date="2019" name="Int. J. Syst. Evol. Microbiol.">
        <title>The Global Catalogue of Microorganisms (GCM) 10K type strain sequencing project: providing services to taxonomists for standard genome sequencing and annotation.</title>
        <authorList>
            <consortium name="The Broad Institute Genomics Platform"/>
            <consortium name="The Broad Institute Genome Sequencing Center for Infectious Disease"/>
            <person name="Wu L."/>
            <person name="Ma J."/>
        </authorList>
    </citation>
    <scope>NUCLEOTIDE SEQUENCE [LARGE SCALE GENOMIC DNA]</scope>
    <source>
        <strain evidence="2">CCM 7480</strain>
    </source>
</reference>
<dbReference type="EMBL" id="JBHRVV010000001">
    <property type="protein sequence ID" value="MFC3459081.1"/>
    <property type="molecule type" value="Genomic_DNA"/>
</dbReference>
<evidence type="ECO:0000313" key="2">
    <source>
        <dbReference type="Proteomes" id="UP001595665"/>
    </source>
</evidence>
<gene>
    <name evidence="1" type="ORF">ACFOPH_12635</name>
</gene>
<dbReference type="Proteomes" id="UP001595665">
    <property type="component" value="Unassembled WGS sequence"/>
</dbReference>